<evidence type="ECO:0000313" key="3">
    <source>
        <dbReference type="Proteomes" id="UP000051952"/>
    </source>
</evidence>
<proteinExistence type="predicted"/>
<gene>
    <name evidence="2" type="ORF">BSAL_03780</name>
</gene>
<dbReference type="AlphaFoldDB" id="A0A0S4IU76"/>
<evidence type="ECO:0000313" key="2">
    <source>
        <dbReference type="EMBL" id="CUE86215.1"/>
    </source>
</evidence>
<keyword evidence="3" id="KW-1185">Reference proteome</keyword>
<organism evidence="2 3">
    <name type="scientific">Bodo saltans</name>
    <name type="common">Flagellated protozoan</name>
    <dbReference type="NCBI Taxonomy" id="75058"/>
    <lineage>
        <taxon>Eukaryota</taxon>
        <taxon>Discoba</taxon>
        <taxon>Euglenozoa</taxon>
        <taxon>Kinetoplastea</taxon>
        <taxon>Metakinetoplastina</taxon>
        <taxon>Eubodonida</taxon>
        <taxon>Bodonidae</taxon>
        <taxon>Bodo</taxon>
    </lineage>
</organism>
<dbReference type="EMBL" id="CYKH01000204">
    <property type="protein sequence ID" value="CUE86215.1"/>
    <property type="molecule type" value="Genomic_DNA"/>
</dbReference>
<dbReference type="VEuPathDB" id="TriTrypDB:BSAL_03780"/>
<name>A0A0S4IU76_BODSA</name>
<reference evidence="3" key="1">
    <citation type="submission" date="2015-09" db="EMBL/GenBank/DDBJ databases">
        <authorList>
            <consortium name="Pathogen Informatics"/>
        </authorList>
    </citation>
    <scope>NUCLEOTIDE SEQUENCE [LARGE SCALE GENOMIC DNA]</scope>
    <source>
        <strain evidence="3">Lake Konstanz</strain>
    </source>
</reference>
<dbReference type="Proteomes" id="UP000051952">
    <property type="component" value="Unassembled WGS sequence"/>
</dbReference>
<sequence>MDLRSFLSRVSRSTSGKVDDDELVSASNSSNDSDGEPIVSIRTKKDRKLLPTFRRRSADEAKGTIVSLLPTIAASPSEGAHSSHGESSAPRTHKSVFVAAALRQKRPREVETLDTLLTVAPEKFFDAEHLPKPQQAISSYIAEDKSIDFSSLRDTEKDDDVQAADPIVAASPEMHEPSPLPLNIAAAEDPPKIAPRRRGLLELAKAAAKEVAQPKQLKSWIPESKSFQPS</sequence>
<feature type="region of interest" description="Disordered" evidence="1">
    <location>
        <begin position="1"/>
        <end position="40"/>
    </location>
</feature>
<evidence type="ECO:0000256" key="1">
    <source>
        <dbReference type="SAM" id="MobiDB-lite"/>
    </source>
</evidence>
<feature type="region of interest" description="Disordered" evidence="1">
    <location>
        <begin position="151"/>
        <end position="191"/>
    </location>
</feature>
<protein>
    <submittedName>
        <fullName evidence="2">Uncharacterized protein</fullName>
    </submittedName>
</protein>
<accession>A0A0S4IU76</accession>